<dbReference type="InterPro" id="IPR006694">
    <property type="entry name" value="Fatty_acid_hydroxylase"/>
</dbReference>
<keyword evidence="6" id="KW-1185">Reference proteome</keyword>
<organism evidence="5 6">
    <name type="scientific">Aedes aegypti</name>
    <name type="common">Yellowfever mosquito</name>
    <name type="synonym">Culex aegypti</name>
    <dbReference type="NCBI Taxonomy" id="7159"/>
    <lineage>
        <taxon>Eukaryota</taxon>
        <taxon>Metazoa</taxon>
        <taxon>Ecdysozoa</taxon>
        <taxon>Arthropoda</taxon>
        <taxon>Hexapoda</taxon>
        <taxon>Insecta</taxon>
        <taxon>Pterygota</taxon>
        <taxon>Neoptera</taxon>
        <taxon>Endopterygota</taxon>
        <taxon>Diptera</taxon>
        <taxon>Nematocera</taxon>
        <taxon>Culicoidea</taxon>
        <taxon>Culicidae</taxon>
        <taxon>Culicinae</taxon>
        <taxon>Aedini</taxon>
        <taxon>Aedes</taxon>
        <taxon>Stegomyia</taxon>
    </lineage>
</organism>
<keyword evidence="2" id="KW-0812">Transmembrane</keyword>
<reference evidence="5 6" key="1">
    <citation type="submission" date="2017-06" db="EMBL/GenBank/DDBJ databases">
        <title>Aedes aegypti genome working group (AGWG) sequencing and assembly.</title>
        <authorList>
            <consortium name="Aedes aegypti Genome Working Group (AGWG)"/>
            <person name="Matthews B.J."/>
        </authorList>
    </citation>
    <scope>NUCLEOTIDE SEQUENCE [LARGE SCALE GENOMIC DNA]</scope>
    <source>
        <strain evidence="5 6">LVP_AGWG</strain>
    </source>
</reference>
<evidence type="ECO:0000256" key="1">
    <source>
        <dbReference type="ARBA" id="ARBA00004370"/>
    </source>
</evidence>
<dbReference type="InterPro" id="IPR050307">
    <property type="entry name" value="Sterol_Desaturase_Related"/>
</dbReference>
<dbReference type="Proteomes" id="UP000008820">
    <property type="component" value="Chromosome 3"/>
</dbReference>
<dbReference type="VEuPathDB" id="VectorBase:AAEL012422"/>
<evidence type="ECO:0000313" key="5">
    <source>
        <dbReference type="EnsemblMetazoa" id="AAEL012422-PA"/>
    </source>
</evidence>
<evidence type="ECO:0000256" key="4">
    <source>
        <dbReference type="ARBA" id="ARBA00023136"/>
    </source>
</evidence>
<protein>
    <submittedName>
        <fullName evidence="5">Sterol desaturase</fullName>
    </submittedName>
</protein>
<name>A0A1S4FWK4_AEDAE</name>
<dbReference type="InParanoid" id="A0A1S4FWK4"/>
<dbReference type="GO" id="GO:0005506">
    <property type="term" value="F:iron ion binding"/>
    <property type="evidence" value="ECO:0007669"/>
    <property type="project" value="InterPro"/>
</dbReference>
<accession>A0A1S4FWK4</accession>
<keyword evidence="4" id="KW-0472">Membrane</keyword>
<evidence type="ECO:0000256" key="2">
    <source>
        <dbReference type="ARBA" id="ARBA00022692"/>
    </source>
</evidence>
<keyword evidence="3" id="KW-1133">Transmembrane helix</keyword>
<dbReference type="GO" id="GO:0008610">
    <property type="term" value="P:lipid biosynthetic process"/>
    <property type="evidence" value="ECO:0007669"/>
    <property type="project" value="InterPro"/>
</dbReference>
<dbReference type="EnsemblMetazoa" id="AAEL012422-RA">
    <property type="protein sequence ID" value="AAEL012422-PA"/>
    <property type="gene ID" value="AAEL012422"/>
</dbReference>
<reference evidence="5" key="2">
    <citation type="submission" date="2021-02" db="UniProtKB">
        <authorList>
            <consortium name="EnsemblMetazoa"/>
        </authorList>
    </citation>
    <scope>IDENTIFICATION</scope>
    <source>
        <strain evidence="5">LVP_AGWG</strain>
    </source>
</reference>
<sequence length="293" mass="34692">MYDTFANASLELSEAVYSSVFLQDQWNNFLDTIGDDPEILYVWFLTIWSYSLFWIIGGLFAYMDLTNKPACLRKYKNQPGTHEPLKWNELKPVVKTAFINQLVYGIPTTYLTFHIRKWITSDLPDMRQLPSLEIFIRDMVVSIVLWEIAFYYTHRLLHANFWYKYIHKKHHEWPAPIAWAAIYAHPFDFILSDLIPVYAGPALMTSHPATVAVWLVFVMVDTLVDHCGYHLPFLGSSEHHDYHHLKFNQCYGNYGWWDTLHGTNEEFRKKKQYLRNKRIFSLKSARELIPEDD</sequence>
<evidence type="ECO:0000313" key="6">
    <source>
        <dbReference type="Proteomes" id="UP000008820"/>
    </source>
</evidence>
<gene>
    <name evidence="5" type="primary">5576267</name>
</gene>
<comment type="subcellular location">
    <subcellularLocation>
        <location evidence="1">Membrane</location>
    </subcellularLocation>
</comment>
<evidence type="ECO:0000256" key="3">
    <source>
        <dbReference type="ARBA" id="ARBA00022989"/>
    </source>
</evidence>
<dbReference type="AlphaFoldDB" id="A0A1S4FWK4"/>
<dbReference type="GO" id="GO:0016491">
    <property type="term" value="F:oxidoreductase activity"/>
    <property type="evidence" value="ECO:0007669"/>
    <property type="project" value="InterPro"/>
</dbReference>
<proteinExistence type="predicted"/>
<dbReference type="GO" id="GO:0016020">
    <property type="term" value="C:membrane"/>
    <property type="evidence" value="ECO:0007669"/>
    <property type="project" value="UniProtKB-SubCell"/>
</dbReference>
<dbReference type="PANTHER" id="PTHR11863">
    <property type="entry name" value="STEROL DESATURASE"/>
    <property type="match status" value="1"/>
</dbReference>
<dbReference type="OrthoDB" id="408954at2759"/>
<dbReference type="Pfam" id="PF04116">
    <property type="entry name" value="FA_hydroxylase"/>
    <property type="match status" value="1"/>
</dbReference>